<dbReference type="Proteomes" id="UP000279470">
    <property type="component" value="Unassembled WGS sequence"/>
</dbReference>
<evidence type="ECO:0000256" key="6">
    <source>
        <dbReference type="ARBA" id="ARBA00022801"/>
    </source>
</evidence>
<dbReference type="OrthoDB" id="9810259at2"/>
<evidence type="ECO:0000313" key="12">
    <source>
        <dbReference type="EMBL" id="RST66362.1"/>
    </source>
</evidence>
<dbReference type="AlphaFoldDB" id="A0A3R9ZLB7"/>
<keyword evidence="5 9" id="KW-0064">Aspartyl protease</keyword>
<comment type="caution">
    <text evidence="9">Lacks conserved residue(s) required for the propagation of feature annotation.</text>
</comment>
<comment type="function">
    <text evidence="9 10">This protein specifically catalyzes the removal of signal peptides from prolipoproteins.</text>
</comment>
<keyword evidence="2 9" id="KW-1003">Cell membrane</keyword>
<accession>A0A3R9ZLB7</accession>
<feature type="active site" evidence="9">
    <location>
        <position position="107"/>
    </location>
</feature>
<dbReference type="EMBL" id="RXFM01000043">
    <property type="protein sequence ID" value="RST66362.1"/>
    <property type="molecule type" value="Genomic_DNA"/>
</dbReference>
<comment type="caution">
    <text evidence="12">The sequence shown here is derived from an EMBL/GenBank/DDBJ whole genome shotgun (WGS) entry which is preliminary data.</text>
</comment>
<protein>
    <recommendedName>
        <fullName evidence="9">Lipoprotein signal peptidase</fullName>
        <ecNumber evidence="9">3.4.23.36</ecNumber>
    </recommendedName>
    <alternativeName>
        <fullName evidence="9">Prolipoprotein signal peptidase</fullName>
    </alternativeName>
    <alternativeName>
        <fullName evidence="9">Signal peptidase II</fullName>
        <shortName evidence="9">SPase II</shortName>
    </alternativeName>
</protein>
<keyword evidence="8 9" id="KW-0472">Membrane</keyword>
<dbReference type="PANTHER" id="PTHR33695">
    <property type="entry name" value="LIPOPROTEIN SIGNAL PEPTIDASE"/>
    <property type="match status" value="1"/>
</dbReference>
<dbReference type="Pfam" id="PF01252">
    <property type="entry name" value="Peptidase_A8"/>
    <property type="match status" value="1"/>
</dbReference>
<evidence type="ECO:0000256" key="8">
    <source>
        <dbReference type="ARBA" id="ARBA00023136"/>
    </source>
</evidence>
<feature type="transmembrane region" description="Helical" evidence="9">
    <location>
        <begin position="57"/>
        <end position="76"/>
    </location>
</feature>
<evidence type="ECO:0000256" key="1">
    <source>
        <dbReference type="ARBA" id="ARBA00006139"/>
    </source>
</evidence>
<feature type="transmembrane region" description="Helical" evidence="9">
    <location>
        <begin position="118"/>
        <end position="138"/>
    </location>
</feature>
<dbReference type="GO" id="GO:0005886">
    <property type="term" value="C:plasma membrane"/>
    <property type="evidence" value="ECO:0007669"/>
    <property type="project" value="UniProtKB-SubCell"/>
</dbReference>
<keyword evidence="6 9" id="KW-0378">Hydrolase</keyword>
<name>A0A3R9ZLB7_9RICK</name>
<dbReference type="EC" id="3.4.23.36" evidence="9"/>
<dbReference type="PROSITE" id="PS00855">
    <property type="entry name" value="SPASE_II"/>
    <property type="match status" value="1"/>
</dbReference>
<keyword evidence="3 9" id="KW-0645">Protease</keyword>
<organism evidence="12 13">
    <name type="scientific">Candidatus Aquarickettsia rohweri</name>
    <dbReference type="NCBI Taxonomy" id="2602574"/>
    <lineage>
        <taxon>Bacteria</taxon>
        <taxon>Pseudomonadati</taxon>
        <taxon>Pseudomonadota</taxon>
        <taxon>Alphaproteobacteria</taxon>
        <taxon>Rickettsiales</taxon>
        <taxon>Candidatus Midichloriaceae</taxon>
        <taxon>Candidatus Aquarickettsia</taxon>
    </lineage>
</organism>
<dbReference type="GO" id="GO:0006508">
    <property type="term" value="P:proteolysis"/>
    <property type="evidence" value="ECO:0007669"/>
    <property type="project" value="UniProtKB-KW"/>
</dbReference>
<proteinExistence type="inferred from homology"/>
<evidence type="ECO:0000256" key="5">
    <source>
        <dbReference type="ARBA" id="ARBA00022750"/>
    </source>
</evidence>
<dbReference type="HAMAP" id="MF_00161">
    <property type="entry name" value="LspA"/>
    <property type="match status" value="1"/>
</dbReference>
<evidence type="ECO:0000256" key="10">
    <source>
        <dbReference type="RuleBase" id="RU000594"/>
    </source>
</evidence>
<sequence>MILVSTCLFALLLDQLTKQVVLSYLDHKSIYKITNFLNFVKIWNNGISFGIFSEHNFSPIIFICLSLIIIILILYLMSNINPILQGFIIGGAIGNLIDRIIFGKVFDFIDFHINHWHYPAFNIADSLIVISIIIIIFYEIKAYFFNKNNFCNSKNIKK</sequence>
<dbReference type="InterPro" id="IPR001872">
    <property type="entry name" value="Peptidase_A8"/>
</dbReference>
<evidence type="ECO:0000256" key="7">
    <source>
        <dbReference type="ARBA" id="ARBA00022989"/>
    </source>
</evidence>
<evidence type="ECO:0000256" key="11">
    <source>
        <dbReference type="RuleBase" id="RU004181"/>
    </source>
</evidence>
<dbReference type="GO" id="GO:0004190">
    <property type="term" value="F:aspartic-type endopeptidase activity"/>
    <property type="evidence" value="ECO:0007669"/>
    <property type="project" value="UniProtKB-UniRule"/>
</dbReference>
<comment type="catalytic activity">
    <reaction evidence="9 10">
        <text>Release of signal peptides from bacterial membrane prolipoproteins. Hydrolyzes -Xaa-Yaa-Zaa-|-(S,diacylglyceryl)Cys-, in which Xaa is hydrophobic (preferably Leu), and Yaa (Ala or Ser) and Zaa (Gly or Ala) have small, neutral side chains.</text>
        <dbReference type="EC" id="3.4.23.36"/>
    </reaction>
</comment>
<comment type="pathway">
    <text evidence="9">Protein modification; lipoprotein biosynthesis (signal peptide cleavage).</text>
</comment>
<gene>
    <name evidence="9 12" type="primary">lspA</name>
    <name evidence="12" type="ORF">EIC27_03680</name>
</gene>
<evidence type="ECO:0000256" key="3">
    <source>
        <dbReference type="ARBA" id="ARBA00022670"/>
    </source>
</evidence>
<dbReference type="PANTHER" id="PTHR33695:SF1">
    <property type="entry name" value="LIPOPROTEIN SIGNAL PEPTIDASE"/>
    <property type="match status" value="1"/>
</dbReference>
<evidence type="ECO:0000256" key="2">
    <source>
        <dbReference type="ARBA" id="ARBA00022475"/>
    </source>
</evidence>
<evidence type="ECO:0000256" key="4">
    <source>
        <dbReference type="ARBA" id="ARBA00022692"/>
    </source>
</evidence>
<keyword evidence="13" id="KW-1185">Reference proteome</keyword>
<dbReference type="PRINTS" id="PR00781">
    <property type="entry name" value="LIPOSIGPTASE"/>
</dbReference>
<keyword evidence="7 9" id="KW-1133">Transmembrane helix</keyword>
<dbReference type="NCBIfam" id="TIGR00077">
    <property type="entry name" value="lspA"/>
    <property type="match status" value="1"/>
</dbReference>
<evidence type="ECO:0000256" key="9">
    <source>
        <dbReference type="HAMAP-Rule" id="MF_00161"/>
    </source>
</evidence>
<feature type="active site" evidence="9">
    <location>
        <position position="125"/>
    </location>
</feature>
<comment type="subcellular location">
    <subcellularLocation>
        <location evidence="9">Cell membrane</location>
        <topology evidence="9">Multi-pass membrane protein</topology>
    </subcellularLocation>
</comment>
<comment type="similarity">
    <text evidence="1 9 11">Belongs to the peptidase A8 family.</text>
</comment>
<dbReference type="UniPathway" id="UPA00665"/>
<keyword evidence="4 9" id="KW-0812">Transmembrane</keyword>
<evidence type="ECO:0000313" key="13">
    <source>
        <dbReference type="Proteomes" id="UP000279470"/>
    </source>
</evidence>
<feature type="transmembrane region" description="Helical" evidence="9">
    <location>
        <begin position="83"/>
        <end position="106"/>
    </location>
</feature>
<reference evidence="13" key="1">
    <citation type="submission" date="2018-11" db="EMBL/GenBank/DDBJ databases">
        <title>Phylogenetic, genomic, and biogeographic characterization of a novel and ubiquitous marine invertebrate-associated Rickettsiales parasite, Candidatus Marinoinvertebrata rohwerii, gen. nov., sp. nov.</title>
        <authorList>
            <person name="Klinges J.G."/>
            <person name="Rosales S.M."/>
            <person name="Mcminds R."/>
            <person name="Shaver E.C."/>
            <person name="Shantz A."/>
            <person name="Peters E.C."/>
            <person name="Burkepile D.E."/>
            <person name="Silliman B.R."/>
            <person name="Vega Thurber R.L."/>
        </authorList>
    </citation>
    <scope>NUCLEOTIDE SEQUENCE [LARGE SCALE GENOMIC DNA]</scope>
    <source>
        <strain evidence="13">a_cerv_44</strain>
    </source>
</reference>